<gene>
    <name evidence="2" type="ORF">EJ02DRAFT_129917</name>
</gene>
<evidence type="ECO:0000256" key="1">
    <source>
        <dbReference type="SAM" id="MobiDB-lite"/>
    </source>
</evidence>
<dbReference type="Proteomes" id="UP000800038">
    <property type="component" value="Unassembled WGS sequence"/>
</dbReference>
<proteinExistence type="predicted"/>
<dbReference type="OrthoDB" id="3800857at2759"/>
<evidence type="ECO:0000313" key="3">
    <source>
        <dbReference type="Proteomes" id="UP000800038"/>
    </source>
</evidence>
<protein>
    <submittedName>
        <fullName evidence="2">Uncharacterized protein</fullName>
    </submittedName>
</protein>
<sequence>MEPSAPSFPLPTHLAMSPITTTNNDFIAVRRGYLEFLQQHCCDCPRLNEQSRAFVQISRTSIPSAQPTKEYGSRKRKRATKGPWKKEGKARDYFLQRLPKATEWHKRQIVLVESGENYEHAICGFTKKSSVHSKEVSVQGDTRQEDELVTIVSRHIQSSQLRKIKASL</sequence>
<evidence type="ECO:0000313" key="2">
    <source>
        <dbReference type="EMBL" id="KAF1943534.1"/>
    </source>
</evidence>
<keyword evidence="3" id="KW-1185">Reference proteome</keyword>
<reference evidence="2" key="1">
    <citation type="journal article" date="2020" name="Stud. Mycol.">
        <title>101 Dothideomycetes genomes: a test case for predicting lifestyles and emergence of pathogens.</title>
        <authorList>
            <person name="Haridas S."/>
            <person name="Albert R."/>
            <person name="Binder M."/>
            <person name="Bloem J."/>
            <person name="Labutti K."/>
            <person name="Salamov A."/>
            <person name="Andreopoulos B."/>
            <person name="Baker S."/>
            <person name="Barry K."/>
            <person name="Bills G."/>
            <person name="Bluhm B."/>
            <person name="Cannon C."/>
            <person name="Castanera R."/>
            <person name="Culley D."/>
            <person name="Daum C."/>
            <person name="Ezra D."/>
            <person name="Gonzalez J."/>
            <person name="Henrissat B."/>
            <person name="Kuo A."/>
            <person name="Liang C."/>
            <person name="Lipzen A."/>
            <person name="Lutzoni F."/>
            <person name="Magnuson J."/>
            <person name="Mondo S."/>
            <person name="Nolan M."/>
            <person name="Ohm R."/>
            <person name="Pangilinan J."/>
            <person name="Park H.-J."/>
            <person name="Ramirez L."/>
            <person name="Alfaro M."/>
            <person name="Sun H."/>
            <person name="Tritt A."/>
            <person name="Yoshinaga Y."/>
            <person name="Zwiers L.-H."/>
            <person name="Turgeon B."/>
            <person name="Goodwin S."/>
            <person name="Spatafora J."/>
            <person name="Crous P."/>
            <person name="Grigoriev I."/>
        </authorList>
    </citation>
    <scope>NUCLEOTIDE SEQUENCE</scope>
    <source>
        <strain evidence="2">CBS 161.51</strain>
    </source>
</reference>
<name>A0A6A5SUX5_9PLEO</name>
<feature type="region of interest" description="Disordered" evidence="1">
    <location>
        <begin position="64"/>
        <end position="87"/>
    </location>
</feature>
<accession>A0A6A5SUX5</accession>
<dbReference type="AlphaFoldDB" id="A0A6A5SUX5"/>
<organism evidence="2 3">
    <name type="scientific">Clathrospora elynae</name>
    <dbReference type="NCBI Taxonomy" id="706981"/>
    <lineage>
        <taxon>Eukaryota</taxon>
        <taxon>Fungi</taxon>
        <taxon>Dikarya</taxon>
        <taxon>Ascomycota</taxon>
        <taxon>Pezizomycotina</taxon>
        <taxon>Dothideomycetes</taxon>
        <taxon>Pleosporomycetidae</taxon>
        <taxon>Pleosporales</taxon>
        <taxon>Diademaceae</taxon>
        <taxon>Clathrospora</taxon>
    </lineage>
</organism>
<dbReference type="EMBL" id="ML976024">
    <property type="protein sequence ID" value="KAF1943534.1"/>
    <property type="molecule type" value="Genomic_DNA"/>
</dbReference>